<dbReference type="Gene3D" id="3.30.450.20">
    <property type="entry name" value="PAS domain"/>
    <property type="match status" value="1"/>
</dbReference>
<gene>
    <name evidence="9" type="ORF">DWW24_11270</name>
</gene>
<dbReference type="EMBL" id="QRYW01000022">
    <property type="protein sequence ID" value="RGV25515.1"/>
    <property type="molecule type" value="Genomic_DNA"/>
</dbReference>
<sequence>MIYNVKFREIIIRLEIKTYLCEEKHTNGMQSLLVILIVITGIILPTQVKGEREDYILLISSYNSNSSWAKTLEASFRQELKKNDCPYPVYSEYLNTDLFASPEIWIQSTRFILNNHRLPPPKMVILIADAAWMAYRYTRQDSWKNVDVLLVGVKKYSLDLSEYLHPTRLSAHNFQLTQDLCRSYNATGITEDIYIPQNIQLMQALRPDLQEIAVIGDCQFFGIYSTLLVKKYLQEYPSDLKFTFLDGRFLSTNTLYERLQHLSPNTGILLTGWMQDAEGYLYDHEKVHHNICQLAPTPVFSVTDWGNNNIDYIGGYYAESFDYGVLLSELALRVLGGVPAKAIPLQSNTQSLGVHINETLLEANHLNIGNCNTSRLYFYNRPPTFWTKHRTLLLLCGGSLGGGILIYLVIFTSLRFVFYRKKLDKTQSEIDTSMNNQEHLSAALRVFLEAKNEKESVEKILQRMLKELEADRAYIFEFDMQHNTSKNTYEICADTVPPQIEYLQHIPNEDIPWLYSQMQEDKLLITEDLRVTQKIKFEKERHLLLEQGIISMFVAPLHVNNQLWGYVGVDYVRQVRPCSQQDKIYLQTLAQILCIGIEHFRSEKRNTQSKRRVAELESLFSFASIQAHIGVAQWNVSTRQGFATDQWFINLGETTRDITQVIDTYRYMHPEDRTALLQFIDEAAQGQAHTFGRHVRIRQNNEWHWYKYHASLRDPHASGEQVELVFLSADIDNLKKIEANLIQAKAKAEESDRLKSAFIANMSHEIRTPLNAIVGFSNLLASEMDFSEEDKAEYTRIISVNNDLLLQLINDILDISKIEAGVMDFTENTVELNQFFQEIESVFQLKAKTGIEIKFIPEQAEEYAIKIDRIRLNQVISNFLNNALKFTRQGHIFFGYRLREKDIYFYVEDTGIGIPKDQQASVFRRFVKLNNFIQGTGLGLSICSTIIDKFNGKIGVESEPEKGSTFWFTIPRD</sequence>
<dbReference type="Gene3D" id="3.30.565.10">
    <property type="entry name" value="Histidine kinase-like ATPase, C-terminal domain"/>
    <property type="match status" value="1"/>
</dbReference>
<dbReference type="GO" id="GO:0000155">
    <property type="term" value="F:phosphorelay sensor kinase activity"/>
    <property type="evidence" value="ECO:0007669"/>
    <property type="project" value="InterPro"/>
</dbReference>
<dbReference type="SMART" id="SM00387">
    <property type="entry name" value="HATPase_c"/>
    <property type="match status" value="1"/>
</dbReference>
<evidence type="ECO:0000256" key="6">
    <source>
        <dbReference type="ARBA" id="ARBA00023012"/>
    </source>
</evidence>
<dbReference type="InterPro" id="IPR003018">
    <property type="entry name" value="GAF"/>
</dbReference>
<dbReference type="InterPro" id="IPR050736">
    <property type="entry name" value="Sensor_HK_Regulatory"/>
</dbReference>
<dbReference type="InterPro" id="IPR005467">
    <property type="entry name" value="His_kinase_dom"/>
</dbReference>
<feature type="transmembrane region" description="Helical" evidence="7">
    <location>
        <begin position="391"/>
        <end position="418"/>
    </location>
</feature>
<dbReference type="Pfam" id="PF02518">
    <property type="entry name" value="HATPase_c"/>
    <property type="match status" value="1"/>
</dbReference>
<accession>A0A412WDY7</accession>
<dbReference type="PANTHER" id="PTHR43711:SF31">
    <property type="entry name" value="HISTIDINE KINASE"/>
    <property type="match status" value="1"/>
</dbReference>
<proteinExistence type="predicted"/>
<dbReference type="InterPro" id="IPR003661">
    <property type="entry name" value="HisK_dim/P_dom"/>
</dbReference>
<evidence type="ECO:0000259" key="8">
    <source>
        <dbReference type="PROSITE" id="PS50109"/>
    </source>
</evidence>
<keyword evidence="7" id="KW-0472">Membrane</keyword>
<evidence type="ECO:0000256" key="3">
    <source>
        <dbReference type="ARBA" id="ARBA00022553"/>
    </source>
</evidence>
<name>A0A412WDY7_9BACT</name>
<evidence type="ECO:0000313" key="9">
    <source>
        <dbReference type="EMBL" id="RGV25515.1"/>
    </source>
</evidence>
<evidence type="ECO:0000256" key="4">
    <source>
        <dbReference type="ARBA" id="ARBA00022679"/>
    </source>
</evidence>
<dbReference type="PRINTS" id="PR00344">
    <property type="entry name" value="BCTRLSENSOR"/>
</dbReference>
<dbReference type="Gene3D" id="3.30.450.40">
    <property type="match status" value="1"/>
</dbReference>
<dbReference type="InterPro" id="IPR003594">
    <property type="entry name" value="HATPase_dom"/>
</dbReference>
<dbReference type="PROSITE" id="PS50109">
    <property type="entry name" value="HIS_KIN"/>
    <property type="match status" value="1"/>
</dbReference>
<dbReference type="FunFam" id="3.30.565.10:FF:000006">
    <property type="entry name" value="Sensor histidine kinase WalK"/>
    <property type="match status" value="1"/>
</dbReference>
<feature type="domain" description="Histidine kinase" evidence="8">
    <location>
        <begin position="761"/>
        <end position="973"/>
    </location>
</feature>
<dbReference type="InterPro" id="IPR036097">
    <property type="entry name" value="HisK_dim/P_sf"/>
</dbReference>
<keyword evidence="6" id="KW-0902">Two-component regulatory system</keyword>
<organism evidence="9 10">
    <name type="scientific">Odoribacter splanchnicus</name>
    <dbReference type="NCBI Taxonomy" id="28118"/>
    <lineage>
        <taxon>Bacteria</taxon>
        <taxon>Pseudomonadati</taxon>
        <taxon>Bacteroidota</taxon>
        <taxon>Bacteroidia</taxon>
        <taxon>Bacteroidales</taxon>
        <taxon>Odoribacteraceae</taxon>
        <taxon>Odoribacter</taxon>
    </lineage>
</organism>
<dbReference type="SUPFAM" id="SSF55874">
    <property type="entry name" value="ATPase domain of HSP90 chaperone/DNA topoisomerase II/histidine kinase"/>
    <property type="match status" value="1"/>
</dbReference>
<evidence type="ECO:0000256" key="1">
    <source>
        <dbReference type="ARBA" id="ARBA00000085"/>
    </source>
</evidence>
<dbReference type="CDD" id="cd00082">
    <property type="entry name" value="HisKA"/>
    <property type="match status" value="1"/>
</dbReference>
<evidence type="ECO:0000313" key="10">
    <source>
        <dbReference type="Proteomes" id="UP000283426"/>
    </source>
</evidence>
<keyword evidence="7" id="KW-0812">Transmembrane</keyword>
<dbReference type="AlphaFoldDB" id="A0A412WDY7"/>
<dbReference type="SUPFAM" id="SSF55781">
    <property type="entry name" value="GAF domain-like"/>
    <property type="match status" value="1"/>
</dbReference>
<evidence type="ECO:0000256" key="2">
    <source>
        <dbReference type="ARBA" id="ARBA00012438"/>
    </source>
</evidence>
<dbReference type="InterPro" id="IPR035965">
    <property type="entry name" value="PAS-like_dom_sf"/>
</dbReference>
<comment type="caution">
    <text evidence="9">The sequence shown here is derived from an EMBL/GenBank/DDBJ whole genome shotgun (WGS) entry which is preliminary data.</text>
</comment>
<dbReference type="SMART" id="SM00065">
    <property type="entry name" value="GAF"/>
    <property type="match status" value="1"/>
</dbReference>
<evidence type="ECO:0000256" key="5">
    <source>
        <dbReference type="ARBA" id="ARBA00022777"/>
    </source>
</evidence>
<protein>
    <recommendedName>
        <fullName evidence="2">histidine kinase</fullName>
        <ecNumber evidence="2">2.7.13.3</ecNumber>
    </recommendedName>
</protein>
<dbReference type="InterPro" id="IPR036890">
    <property type="entry name" value="HATPase_C_sf"/>
</dbReference>
<dbReference type="Gene3D" id="1.10.287.130">
    <property type="match status" value="1"/>
</dbReference>
<keyword evidence="4" id="KW-0808">Transferase</keyword>
<keyword evidence="7" id="KW-1133">Transmembrane helix</keyword>
<reference evidence="9 10" key="1">
    <citation type="submission" date="2018-08" db="EMBL/GenBank/DDBJ databases">
        <title>A genome reference for cultivated species of the human gut microbiota.</title>
        <authorList>
            <person name="Zou Y."/>
            <person name="Xue W."/>
            <person name="Luo G."/>
        </authorList>
    </citation>
    <scope>NUCLEOTIDE SEQUENCE [LARGE SCALE GENOMIC DNA]</scope>
    <source>
        <strain evidence="9 10">AF14-6AC</strain>
    </source>
</reference>
<dbReference type="InterPro" id="IPR004358">
    <property type="entry name" value="Sig_transdc_His_kin-like_C"/>
</dbReference>
<dbReference type="Pfam" id="PF01590">
    <property type="entry name" value="GAF"/>
    <property type="match status" value="1"/>
</dbReference>
<keyword evidence="5" id="KW-0418">Kinase</keyword>
<keyword evidence="3" id="KW-0597">Phosphoprotein</keyword>
<dbReference type="SUPFAM" id="SSF47384">
    <property type="entry name" value="Homodimeric domain of signal transducing histidine kinase"/>
    <property type="match status" value="1"/>
</dbReference>
<dbReference type="SUPFAM" id="SSF55785">
    <property type="entry name" value="PYP-like sensor domain (PAS domain)"/>
    <property type="match status" value="1"/>
</dbReference>
<comment type="catalytic activity">
    <reaction evidence="1">
        <text>ATP + protein L-histidine = ADP + protein N-phospho-L-histidine.</text>
        <dbReference type="EC" id="2.7.13.3"/>
    </reaction>
</comment>
<dbReference type="Proteomes" id="UP000283426">
    <property type="component" value="Unassembled WGS sequence"/>
</dbReference>
<dbReference type="Pfam" id="PF00512">
    <property type="entry name" value="HisKA"/>
    <property type="match status" value="1"/>
</dbReference>
<dbReference type="InterPro" id="IPR029016">
    <property type="entry name" value="GAF-like_dom_sf"/>
</dbReference>
<evidence type="ECO:0000256" key="7">
    <source>
        <dbReference type="SAM" id="Phobius"/>
    </source>
</evidence>
<dbReference type="SMART" id="SM00388">
    <property type="entry name" value="HisKA"/>
    <property type="match status" value="1"/>
</dbReference>
<dbReference type="CDD" id="cd16922">
    <property type="entry name" value="HATPase_EvgS-ArcB-TorS-like"/>
    <property type="match status" value="1"/>
</dbReference>
<dbReference type="EC" id="2.7.13.3" evidence="2"/>
<dbReference type="PANTHER" id="PTHR43711">
    <property type="entry name" value="TWO-COMPONENT HISTIDINE KINASE"/>
    <property type="match status" value="1"/>
</dbReference>